<dbReference type="InterPro" id="IPR013154">
    <property type="entry name" value="ADH-like_N"/>
</dbReference>
<evidence type="ECO:0000259" key="2">
    <source>
        <dbReference type="SMART" id="SM00829"/>
    </source>
</evidence>
<dbReference type="SMART" id="SM00829">
    <property type="entry name" value="PKS_ER"/>
    <property type="match status" value="1"/>
</dbReference>
<dbReference type="InterPro" id="IPR011032">
    <property type="entry name" value="GroES-like_sf"/>
</dbReference>
<feature type="domain" description="Enoyl reductase (ER)" evidence="2">
    <location>
        <begin position="9"/>
        <end position="355"/>
    </location>
</feature>
<dbReference type="SUPFAM" id="SSF50129">
    <property type="entry name" value="GroES-like"/>
    <property type="match status" value="1"/>
</dbReference>
<sequence length="360" mass="37735">METVVMQNGTLTVTTVPIPTPGPREVLVKVLAAGICGSDLHCLAHASELLSSTKAATGIDLFDINDPVVMGHEFCAEVVSYGPETRGTITPGTRVASPPLLLRERPILIGYGGPDIPGAYSEYMILSEDLLFPVPDSISDENAALAEPLAVALHAVNRGKLGTHDVPLVIGCGPIGLAVISILKMQGTGPIVAADFSPSRRAMAEALGADVVVDPRVTSPYDAWREVAATDDPEQMAPGNLMFPPGFRPAVVFECVGVPGVIQQILDGAPANATVVVAGVCMQQDSFYPTFAILKEIDLVFSIAFSPEEYGEVLGHLASGALKVDGLVTSRVGLNEVADAFKRLADPEQDGKIVAIPGRH</sequence>
<dbReference type="Pfam" id="PF00107">
    <property type="entry name" value="ADH_zinc_N"/>
    <property type="match status" value="1"/>
</dbReference>
<dbReference type="EMBL" id="RJSE01000007">
    <property type="protein sequence ID" value="RNL62725.1"/>
    <property type="molecule type" value="Genomic_DNA"/>
</dbReference>
<evidence type="ECO:0000313" key="4">
    <source>
        <dbReference type="Proteomes" id="UP000267128"/>
    </source>
</evidence>
<dbReference type="OrthoDB" id="9797931at2"/>
<dbReference type="Pfam" id="PF08240">
    <property type="entry name" value="ADH_N"/>
    <property type="match status" value="1"/>
</dbReference>
<name>A0A3N0CH02_9ACTN</name>
<dbReference type="InterPro" id="IPR020843">
    <property type="entry name" value="ER"/>
</dbReference>
<dbReference type="InterPro" id="IPR013149">
    <property type="entry name" value="ADH-like_C"/>
</dbReference>
<protein>
    <submittedName>
        <fullName evidence="3">Zinc-binding alcohol dehydrogenase</fullName>
    </submittedName>
</protein>
<dbReference type="Gene3D" id="3.90.180.10">
    <property type="entry name" value="Medium-chain alcohol dehydrogenases, catalytic domain"/>
    <property type="match status" value="1"/>
</dbReference>
<dbReference type="Proteomes" id="UP000267128">
    <property type="component" value="Unassembled WGS sequence"/>
</dbReference>
<dbReference type="AlphaFoldDB" id="A0A3N0CH02"/>
<gene>
    <name evidence="3" type="ORF">EFK50_13320</name>
</gene>
<dbReference type="Gene3D" id="3.40.50.720">
    <property type="entry name" value="NAD(P)-binding Rossmann-like Domain"/>
    <property type="match status" value="1"/>
</dbReference>
<evidence type="ECO:0000256" key="1">
    <source>
        <dbReference type="ARBA" id="ARBA00023002"/>
    </source>
</evidence>
<proteinExistence type="predicted"/>
<dbReference type="InterPro" id="IPR036291">
    <property type="entry name" value="NAD(P)-bd_dom_sf"/>
</dbReference>
<keyword evidence="4" id="KW-1185">Reference proteome</keyword>
<dbReference type="PANTHER" id="PTHR43189">
    <property type="entry name" value="ZINC-TYPE ALCOHOL DEHYDROGENASE-LIKE PROTEIN C1198.01-RELATED"/>
    <property type="match status" value="1"/>
</dbReference>
<reference evidence="3 4" key="1">
    <citation type="submission" date="2018-11" db="EMBL/GenBank/DDBJ databases">
        <authorList>
            <person name="Li F."/>
        </authorList>
    </citation>
    <scope>NUCLEOTIDE SEQUENCE [LARGE SCALE GENOMIC DNA]</scope>
    <source>
        <strain evidence="3 4">Gsoil 097</strain>
    </source>
</reference>
<evidence type="ECO:0000313" key="3">
    <source>
        <dbReference type="EMBL" id="RNL62725.1"/>
    </source>
</evidence>
<dbReference type="SUPFAM" id="SSF51735">
    <property type="entry name" value="NAD(P)-binding Rossmann-fold domains"/>
    <property type="match status" value="1"/>
</dbReference>
<comment type="caution">
    <text evidence="3">The sequence shown here is derived from an EMBL/GenBank/DDBJ whole genome shotgun (WGS) entry which is preliminary data.</text>
</comment>
<keyword evidence="1" id="KW-0560">Oxidoreductase</keyword>
<accession>A0A3N0CH02</accession>
<organism evidence="3 4">
    <name type="scientific">Nocardioides marmoriginsengisoli</name>
    <dbReference type="NCBI Taxonomy" id="661483"/>
    <lineage>
        <taxon>Bacteria</taxon>
        <taxon>Bacillati</taxon>
        <taxon>Actinomycetota</taxon>
        <taxon>Actinomycetes</taxon>
        <taxon>Propionibacteriales</taxon>
        <taxon>Nocardioidaceae</taxon>
        <taxon>Nocardioides</taxon>
    </lineage>
</organism>
<dbReference type="PANTHER" id="PTHR43189:SF1">
    <property type="entry name" value="ZINC-TYPE ALCOHOL DEHYDROGENASE-LIKE PROTEIN C1198.01"/>
    <property type="match status" value="1"/>
</dbReference>
<dbReference type="CDD" id="cd08262">
    <property type="entry name" value="Zn_ADH8"/>
    <property type="match status" value="1"/>
</dbReference>
<dbReference type="GO" id="GO:0016491">
    <property type="term" value="F:oxidoreductase activity"/>
    <property type="evidence" value="ECO:0007669"/>
    <property type="project" value="UniProtKB-KW"/>
</dbReference>